<dbReference type="EMBL" id="SZZP01000006">
    <property type="protein sequence ID" value="TKV81630.1"/>
    <property type="molecule type" value="Genomic_DNA"/>
</dbReference>
<dbReference type="AlphaFoldDB" id="A0A4U6S339"/>
<dbReference type="RefSeq" id="WP_137478458.1">
    <property type="nucleotide sequence ID" value="NZ_SZZP01000006.1"/>
</dbReference>
<protein>
    <submittedName>
        <fullName evidence="1">DUF2867 domain-containing protein</fullName>
    </submittedName>
</protein>
<name>A0A4U6S339_BRAEL</name>
<evidence type="ECO:0000313" key="2">
    <source>
        <dbReference type="Proteomes" id="UP000305095"/>
    </source>
</evidence>
<proteinExistence type="predicted"/>
<dbReference type="Proteomes" id="UP000305095">
    <property type="component" value="Unassembled WGS sequence"/>
</dbReference>
<evidence type="ECO:0000313" key="1">
    <source>
        <dbReference type="EMBL" id="TKV81630.1"/>
    </source>
</evidence>
<gene>
    <name evidence="1" type="ORF">FDV58_12240</name>
</gene>
<reference evidence="1 2" key="1">
    <citation type="submission" date="2019-05" db="EMBL/GenBank/DDBJ databases">
        <title>Draft Genome of Bradyrhizobium elkanii strain SEMIA 938, Used in Commercial Inoculants for Lupinus spp. in Brazil.</title>
        <authorList>
            <person name="Hungria M."/>
            <person name="Delamuta J.R.M."/>
            <person name="Ribeiro R.A."/>
            <person name="Nogueira M.A."/>
        </authorList>
    </citation>
    <scope>NUCLEOTIDE SEQUENCE [LARGE SCALE GENOMIC DNA]</scope>
    <source>
        <strain evidence="1 2">Semia 938</strain>
    </source>
</reference>
<dbReference type="InterPro" id="IPR021295">
    <property type="entry name" value="DUF2867"/>
</dbReference>
<dbReference type="Pfam" id="PF11066">
    <property type="entry name" value="DUF2867"/>
    <property type="match status" value="1"/>
</dbReference>
<sequence length="157" mass="17055">MRVDEVTPNVDSAALLAGAQFVDAFRIATARPDLDARHAAEAMVARQPRWIEWLLALRNFIVAPLGLKTSGAADGVARDMIGIFPVVSETPERLVAGFNDKHLDFRLVVDVASAGAVRSITATTLVLTHNWFGRAYLTVILPFHRLIVPAMLRKAGG</sequence>
<comment type="caution">
    <text evidence="1">The sequence shown here is derived from an EMBL/GenBank/DDBJ whole genome shotgun (WGS) entry which is preliminary data.</text>
</comment>
<accession>A0A4U6S339</accession>
<organism evidence="1 2">
    <name type="scientific">Bradyrhizobium elkanii</name>
    <dbReference type="NCBI Taxonomy" id="29448"/>
    <lineage>
        <taxon>Bacteria</taxon>
        <taxon>Pseudomonadati</taxon>
        <taxon>Pseudomonadota</taxon>
        <taxon>Alphaproteobacteria</taxon>
        <taxon>Hyphomicrobiales</taxon>
        <taxon>Nitrobacteraceae</taxon>
        <taxon>Bradyrhizobium</taxon>
    </lineage>
</organism>